<organism evidence="1 2">
    <name type="scientific">Hibiscus sabdariffa</name>
    <name type="common">roselle</name>
    <dbReference type="NCBI Taxonomy" id="183260"/>
    <lineage>
        <taxon>Eukaryota</taxon>
        <taxon>Viridiplantae</taxon>
        <taxon>Streptophyta</taxon>
        <taxon>Embryophyta</taxon>
        <taxon>Tracheophyta</taxon>
        <taxon>Spermatophyta</taxon>
        <taxon>Magnoliopsida</taxon>
        <taxon>eudicotyledons</taxon>
        <taxon>Gunneridae</taxon>
        <taxon>Pentapetalae</taxon>
        <taxon>rosids</taxon>
        <taxon>malvids</taxon>
        <taxon>Malvales</taxon>
        <taxon>Malvaceae</taxon>
        <taxon>Malvoideae</taxon>
        <taxon>Hibiscus</taxon>
    </lineage>
</organism>
<reference evidence="1 2" key="1">
    <citation type="journal article" date="2024" name="G3 (Bethesda)">
        <title>Genome assembly of Hibiscus sabdariffa L. provides insights into metabolisms of medicinal natural products.</title>
        <authorList>
            <person name="Kim T."/>
        </authorList>
    </citation>
    <scope>NUCLEOTIDE SEQUENCE [LARGE SCALE GENOMIC DNA]</scope>
    <source>
        <strain evidence="1">TK-2024</strain>
        <tissue evidence="1">Old leaves</tissue>
    </source>
</reference>
<dbReference type="Proteomes" id="UP001396334">
    <property type="component" value="Unassembled WGS sequence"/>
</dbReference>
<name>A0ABR2SLA3_9ROSI</name>
<keyword evidence="2" id="KW-1185">Reference proteome</keyword>
<accession>A0ABR2SLA3</accession>
<proteinExistence type="predicted"/>
<comment type="caution">
    <text evidence="1">The sequence shown here is derived from an EMBL/GenBank/DDBJ whole genome shotgun (WGS) entry which is preliminary data.</text>
</comment>
<evidence type="ECO:0000313" key="2">
    <source>
        <dbReference type="Proteomes" id="UP001396334"/>
    </source>
</evidence>
<evidence type="ECO:0000313" key="1">
    <source>
        <dbReference type="EMBL" id="KAK9026008.1"/>
    </source>
</evidence>
<protein>
    <submittedName>
        <fullName evidence="1">Uncharacterized protein</fullName>
    </submittedName>
</protein>
<sequence length="499" mass="54252">MGPRVGSDGSPQELYGPWMMAVNRRRWFSRGEASNISTRRSEGIATASRFSVLNEAVDEGVLPSEDGLARDVPSGLDQAVGRPTSRRQPAVANGLLQDRGVRFNKSYLESNPSRRSRVADTIASGSKRVEVVSLLEEHPAEASLREVSLASGSHVAISVSDKGDVARSLHKRGEGLSVAKGRGFAAWIGEYFEVMDDDDPDDSQGDGNAAIPPLVRRGRVSAVNMDVGGVGTLVDLVPPDVLIPNADATVSAVIDEVGDWRVEDFQSILPEEYVLRIAAVKPPMPGLQDFPVWSPSKNGYFNVRSAYEVRRGKLFGPVEPVWKVVGRFQDIHHLLRACPAAISIWRHYIRPDRLDTFMGMEIKDWILVNLSMGGGFVVDVDDWDILFGSILWNLWLHRNNAVFGPLDGARASVLEASIRLQRECIAALARVRQPCNGSGVANGVHGVDRLAVRWRRPPEGWCKLNSDGAVAISSGFSTCGGVIRNDTVVACAAGRECIG</sequence>
<dbReference type="EMBL" id="JBBPBN010000013">
    <property type="protein sequence ID" value="KAK9026008.1"/>
    <property type="molecule type" value="Genomic_DNA"/>
</dbReference>
<gene>
    <name evidence="1" type="ORF">V6N11_038858</name>
</gene>